<dbReference type="GO" id="GO:0022627">
    <property type="term" value="C:cytosolic small ribosomal subunit"/>
    <property type="evidence" value="ECO:0007669"/>
    <property type="project" value="UniProtKB-UniRule"/>
</dbReference>
<dbReference type="HAMAP" id="MF_00532_A">
    <property type="entry name" value="Ribosomal_uS9_A"/>
    <property type="match status" value="1"/>
</dbReference>
<reference evidence="5 6" key="1">
    <citation type="submission" date="2015-06" db="EMBL/GenBank/DDBJ databases">
        <title>New insights into the roles of widespread benthic archaea in carbon and nitrogen cycling.</title>
        <authorList>
            <person name="Lazar C.S."/>
            <person name="Baker B.J."/>
            <person name="Seitz K.W."/>
            <person name="Hyde A.S."/>
            <person name="Dick G.J."/>
            <person name="Hinrichs K.-U."/>
            <person name="Teske A.P."/>
        </authorList>
    </citation>
    <scope>NUCLEOTIDE SEQUENCE [LARGE SCALE GENOMIC DNA]</scope>
    <source>
        <strain evidence="5">DG-45</strain>
    </source>
</reference>
<dbReference type="Proteomes" id="UP000037210">
    <property type="component" value="Unassembled WGS sequence"/>
</dbReference>
<accession>A0A0M0BMM4</accession>
<feature type="region of interest" description="Disordered" evidence="4">
    <location>
        <begin position="109"/>
        <end position="136"/>
    </location>
</feature>
<dbReference type="SUPFAM" id="SSF54211">
    <property type="entry name" value="Ribosomal protein S5 domain 2-like"/>
    <property type="match status" value="1"/>
</dbReference>
<keyword evidence="2 3" id="KW-0687">Ribonucleoprotein</keyword>
<evidence type="ECO:0000313" key="6">
    <source>
        <dbReference type="Proteomes" id="UP000037210"/>
    </source>
</evidence>
<dbReference type="InterPro" id="IPR020568">
    <property type="entry name" value="Ribosomal_Su5_D2-typ_SF"/>
</dbReference>
<evidence type="ECO:0000313" key="5">
    <source>
        <dbReference type="EMBL" id="KON29679.1"/>
    </source>
</evidence>
<dbReference type="GO" id="GO:0006412">
    <property type="term" value="P:translation"/>
    <property type="evidence" value="ECO:0007669"/>
    <property type="project" value="UniProtKB-UniRule"/>
</dbReference>
<comment type="caution">
    <text evidence="5">The sequence shown here is derived from an EMBL/GenBank/DDBJ whole genome shotgun (WGS) entry which is preliminary data.</text>
</comment>
<dbReference type="NCBIfam" id="TIGR03627">
    <property type="entry name" value="uS9_arch"/>
    <property type="match status" value="1"/>
</dbReference>
<dbReference type="PANTHER" id="PTHR21569">
    <property type="entry name" value="RIBOSOMAL PROTEIN S9"/>
    <property type="match status" value="1"/>
</dbReference>
<organism evidence="5 6">
    <name type="scientific">miscellaneous Crenarchaeota group-15 archaeon DG-45</name>
    <dbReference type="NCBI Taxonomy" id="1685127"/>
    <lineage>
        <taxon>Archaea</taxon>
        <taxon>Candidatus Bathyarchaeota</taxon>
        <taxon>MCG-15</taxon>
    </lineage>
</organism>
<feature type="compositionally biased region" description="Basic residues" evidence="4">
    <location>
        <begin position="127"/>
        <end position="136"/>
    </location>
</feature>
<dbReference type="Pfam" id="PF00380">
    <property type="entry name" value="Ribosomal_S9"/>
    <property type="match status" value="1"/>
</dbReference>
<sequence>MSRRKPLLATGKRKTSKARVLITEGKGRVRINNIPIHLYQPEIAKMKIQEPLMLAGGDIVGNLDIEVNIKGGGYLSQAEAARMGIAQGLVKWSRSKRLRNTYAEYDRTMLAGDGRRKESKKFGGPRARSRKQKSYR</sequence>
<evidence type="ECO:0000256" key="1">
    <source>
        <dbReference type="ARBA" id="ARBA00022980"/>
    </source>
</evidence>
<dbReference type="NCBIfam" id="NF001749">
    <property type="entry name" value="PRK00474.1"/>
    <property type="match status" value="1"/>
</dbReference>
<dbReference type="PANTHER" id="PTHR21569:SF16">
    <property type="entry name" value="RIBOSOMAL PROTEIN S16"/>
    <property type="match status" value="1"/>
</dbReference>
<evidence type="ECO:0000256" key="2">
    <source>
        <dbReference type="ARBA" id="ARBA00023274"/>
    </source>
</evidence>
<proteinExistence type="inferred from homology"/>
<dbReference type="InterPro" id="IPR014721">
    <property type="entry name" value="Ribsml_uS5_D2-typ_fold_subgr"/>
</dbReference>
<protein>
    <recommendedName>
        <fullName evidence="3">Small ribosomal subunit protein uS9</fullName>
    </recommendedName>
</protein>
<dbReference type="AlphaFoldDB" id="A0A0M0BMM4"/>
<name>A0A0M0BMM4_9ARCH</name>
<dbReference type="GO" id="GO:0003735">
    <property type="term" value="F:structural constituent of ribosome"/>
    <property type="evidence" value="ECO:0007669"/>
    <property type="project" value="UniProtKB-UniRule"/>
</dbReference>
<dbReference type="InterPro" id="IPR000754">
    <property type="entry name" value="Ribosomal_uS9"/>
</dbReference>
<keyword evidence="1 3" id="KW-0689">Ribosomal protein</keyword>
<dbReference type="Gene3D" id="3.30.230.10">
    <property type="match status" value="1"/>
</dbReference>
<dbReference type="GO" id="GO:0003723">
    <property type="term" value="F:RNA binding"/>
    <property type="evidence" value="ECO:0007669"/>
    <property type="project" value="TreeGrafter"/>
</dbReference>
<evidence type="ECO:0000256" key="4">
    <source>
        <dbReference type="SAM" id="MobiDB-lite"/>
    </source>
</evidence>
<dbReference type="GO" id="GO:0000462">
    <property type="term" value="P:maturation of SSU-rRNA from tricistronic rRNA transcript (SSU-rRNA, 5.8S rRNA, LSU-rRNA)"/>
    <property type="evidence" value="ECO:0007669"/>
    <property type="project" value="TreeGrafter"/>
</dbReference>
<evidence type="ECO:0000256" key="3">
    <source>
        <dbReference type="HAMAP-Rule" id="MF_00532"/>
    </source>
</evidence>
<dbReference type="InterPro" id="IPR019958">
    <property type="entry name" value="Ribosomal_uS9_archaeal"/>
</dbReference>
<dbReference type="EMBL" id="LFWZ01000055">
    <property type="protein sequence ID" value="KON29679.1"/>
    <property type="molecule type" value="Genomic_DNA"/>
</dbReference>
<gene>
    <name evidence="3" type="primary">rps9</name>
    <name evidence="5" type="ORF">AC482_05870</name>
</gene>
<comment type="similarity">
    <text evidence="3">Belongs to the universal ribosomal protein uS9 family.</text>
</comment>